<evidence type="ECO:0000313" key="13">
    <source>
        <dbReference type="Proteomes" id="UP000321393"/>
    </source>
</evidence>
<dbReference type="InterPro" id="IPR050951">
    <property type="entry name" value="Retrovirus_Pol_polyprotein"/>
</dbReference>
<evidence type="ECO:0000313" key="14">
    <source>
        <dbReference type="Proteomes" id="UP000321947"/>
    </source>
</evidence>
<dbReference type="GO" id="GO:0003676">
    <property type="term" value="F:nucleic acid binding"/>
    <property type="evidence" value="ECO:0007669"/>
    <property type="project" value="InterPro"/>
</dbReference>
<dbReference type="GO" id="GO:0006508">
    <property type="term" value="P:proteolysis"/>
    <property type="evidence" value="ECO:0007669"/>
    <property type="project" value="UniProtKB-KW"/>
</dbReference>
<dbReference type="Proteomes" id="UP000321947">
    <property type="component" value="Unassembled WGS sequence"/>
</dbReference>
<dbReference type="InterPro" id="IPR001584">
    <property type="entry name" value="Integrase_cat-core"/>
</dbReference>
<dbReference type="GO" id="GO:0015074">
    <property type="term" value="P:DNA integration"/>
    <property type="evidence" value="ECO:0007669"/>
    <property type="project" value="InterPro"/>
</dbReference>
<feature type="compositionally biased region" description="Basic and acidic residues" evidence="8">
    <location>
        <begin position="13"/>
        <end position="22"/>
    </location>
</feature>
<dbReference type="InterPro" id="IPR021109">
    <property type="entry name" value="Peptidase_aspartic_dom_sf"/>
</dbReference>
<organism evidence="12 14">
    <name type="scientific">Cucumis melo var. makuwa</name>
    <name type="common">Oriental melon</name>
    <dbReference type="NCBI Taxonomy" id="1194695"/>
    <lineage>
        <taxon>Eukaryota</taxon>
        <taxon>Viridiplantae</taxon>
        <taxon>Streptophyta</taxon>
        <taxon>Embryophyta</taxon>
        <taxon>Tracheophyta</taxon>
        <taxon>Spermatophyta</taxon>
        <taxon>Magnoliopsida</taxon>
        <taxon>eudicotyledons</taxon>
        <taxon>Gunneridae</taxon>
        <taxon>Pentapetalae</taxon>
        <taxon>rosids</taxon>
        <taxon>fabids</taxon>
        <taxon>Cucurbitales</taxon>
        <taxon>Cucurbitaceae</taxon>
        <taxon>Benincaseae</taxon>
        <taxon>Cucumis</taxon>
    </lineage>
</organism>
<evidence type="ECO:0000256" key="2">
    <source>
        <dbReference type="ARBA" id="ARBA00022695"/>
    </source>
</evidence>
<evidence type="ECO:0000259" key="10">
    <source>
        <dbReference type="PROSITE" id="PS50994"/>
    </source>
</evidence>
<name>A0A5D3BVI9_CUCMM</name>
<dbReference type="AlphaFoldDB" id="A0A5D3BVI9"/>
<gene>
    <name evidence="12" type="ORF">E5676_scaffold11G001060</name>
    <name evidence="11" type="ORF">E6C27_scaffold186G00050</name>
</gene>
<keyword evidence="3" id="KW-0540">Nuclease</keyword>
<keyword evidence="7" id="KW-0862">Zinc</keyword>
<dbReference type="GO" id="GO:0008233">
    <property type="term" value="F:peptidase activity"/>
    <property type="evidence" value="ECO:0007669"/>
    <property type="project" value="UniProtKB-KW"/>
</dbReference>
<sequence length="987" mass="111687">MPPRRGACKGGRRGREVGRTQPEEQPAVQTTNPTAPVTQADLVAMEQRYQDMLRDTLEPFHVAQQTPTTPPLVPVRFQVVSDQLLTEAKHLRDFRKYNPKTFDRSIDNLTKAQIWLTSIETTFRYMKCPNDQKVQCVVFFLEDRGTTWWETAKRMLVRYAKQQEFLNLEQGDMTMNESLIYYLVLLPRPTTHADALCLALDMSMHERANPSKATGKGSTLDQKRKAKSQLAIAPQRNLRLGGVFQQHRQELATVGKTLRELPTCQICGRYHRGRCLAGIVVCFRCKQPGHTADLCPQKLLETTSNQTSTYQQGRVFATIRQEAEQAGTVVTVCLEVESLSSMLSVSTPSGEVMLSKDKIKACQVEIANHVLDVTLLVLNMQDFDVILGMDWLYTNHASIDCSRKEVAFNPSSIASFKFKGAGTVVLPKVISAMKASMLLNQGIWSILNSVVDTREPEVSLSSELVVREYPNVFSDEFSGLPPPREIDFAIELEPGTAPISRAPYRMAPTELKELKVITEGSYRRLLSYNQSVDAIDQKGDSFCLEPNIDASKKGMDCVLMQQGKVVAYASRQLKSHEQNYPTYNLELAVVKELNMRQRRWLELVKDYDYEILNHLGKANVVADALISVGEDTTQMAQLSVQPTLRQRIIVAQLNDPYFGKKYRLSEAGQAEEFSMSSDGGLMYERRLCVPADSAVKTELLTKAYSSPFLCIMAVVVDRLTKSGYFILGKSTYTANKWGQLYMTEIVILHGVPVSIVLDRDACFTSKFWKGLQLALGTRLDFNTVFRPQTDGQTERLNQILEDMLRACVLKFSGSWDSHLHLMEFAYNNSYQATIVMARFEALYGRQKSYADERCKDLKFDAGDMVFLKVAPKKGVLRFEKKGKLSPCFVGLFEILERIDPAAYRLAMPPTFYAVYDVFHVSMLGKFADPTHVVDFEPLQINENLSYEEQPVEILEREVEMLRNRGIALVVKVLWQNHGAEEATWERG</sequence>
<dbReference type="GO" id="GO:0008270">
    <property type="term" value="F:zinc ion binding"/>
    <property type="evidence" value="ECO:0007669"/>
    <property type="project" value="UniProtKB-KW"/>
</dbReference>
<dbReference type="SUPFAM" id="SSF53098">
    <property type="entry name" value="Ribonuclease H-like"/>
    <property type="match status" value="1"/>
</dbReference>
<evidence type="ECO:0000313" key="11">
    <source>
        <dbReference type="EMBL" id="KAA0056320.1"/>
    </source>
</evidence>
<dbReference type="Pfam" id="PF17917">
    <property type="entry name" value="RT_RNaseH"/>
    <property type="match status" value="1"/>
</dbReference>
<evidence type="ECO:0000256" key="7">
    <source>
        <dbReference type="PROSITE-ProRule" id="PRU00047"/>
    </source>
</evidence>
<dbReference type="OrthoDB" id="1738534at2759"/>
<evidence type="ECO:0000256" key="3">
    <source>
        <dbReference type="ARBA" id="ARBA00022722"/>
    </source>
</evidence>
<evidence type="ECO:0000313" key="12">
    <source>
        <dbReference type="EMBL" id="TYK03194.1"/>
    </source>
</evidence>
<evidence type="ECO:0000256" key="5">
    <source>
        <dbReference type="ARBA" id="ARBA00022801"/>
    </source>
</evidence>
<keyword evidence="4" id="KW-0255">Endonuclease</keyword>
<dbReference type="EMBL" id="SSTD01015294">
    <property type="protein sequence ID" value="TYK03194.1"/>
    <property type="molecule type" value="Genomic_DNA"/>
</dbReference>
<dbReference type="Pfam" id="PF24626">
    <property type="entry name" value="SH3_Tf2-1"/>
    <property type="match status" value="1"/>
</dbReference>
<keyword evidence="1" id="KW-0808">Transferase</keyword>
<dbReference type="PANTHER" id="PTHR37984:SF5">
    <property type="entry name" value="PROTEIN NYNRIN-LIKE"/>
    <property type="match status" value="1"/>
</dbReference>
<dbReference type="InterPro" id="IPR043502">
    <property type="entry name" value="DNA/RNA_pol_sf"/>
</dbReference>
<dbReference type="Gene3D" id="3.30.420.10">
    <property type="entry name" value="Ribonuclease H-like superfamily/Ribonuclease H"/>
    <property type="match status" value="1"/>
</dbReference>
<dbReference type="CDD" id="cd00303">
    <property type="entry name" value="retropepsin_like"/>
    <property type="match status" value="1"/>
</dbReference>
<dbReference type="PROSITE" id="PS50158">
    <property type="entry name" value="ZF_CCHC"/>
    <property type="match status" value="1"/>
</dbReference>
<accession>A0A5D3BVI9</accession>
<dbReference type="InterPro" id="IPR041373">
    <property type="entry name" value="RT_RNaseH"/>
</dbReference>
<protein>
    <submittedName>
        <fullName evidence="12">Gag protease polyprotein</fullName>
    </submittedName>
</protein>
<feature type="domain" description="CCHC-type" evidence="9">
    <location>
        <begin position="282"/>
        <end position="297"/>
    </location>
</feature>
<keyword evidence="6" id="KW-0695">RNA-directed DNA polymerase</keyword>
<dbReference type="InterPro" id="IPR056924">
    <property type="entry name" value="SH3_Tf2-1"/>
</dbReference>
<dbReference type="InterPro" id="IPR012337">
    <property type="entry name" value="RNaseH-like_sf"/>
</dbReference>
<dbReference type="Pfam" id="PF08284">
    <property type="entry name" value="RVP_2"/>
    <property type="match status" value="1"/>
</dbReference>
<keyword evidence="7" id="KW-0863">Zinc-finger</keyword>
<dbReference type="Gene3D" id="2.40.70.10">
    <property type="entry name" value="Acid Proteases"/>
    <property type="match status" value="1"/>
</dbReference>
<evidence type="ECO:0000256" key="4">
    <source>
        <dbReference type="ARBA" id="ARBA00022759"/>
    </source>
</evidence>
<reference evidence="13 14" key="1">
    <citation type="submission" date="2019-08" db="EMBL/GenBank/DDBJ databases">
        <title>Draft genome sequences of two oriental melons (Cucumis melo L. var makuwa).</title>
        <authorList>
            <person name="Kwon S.-Y."/>
        </authorList>
    </citation>
    <scope>NUCLEOTIDE SEQUENCE [LARGE SCALE GENOMIC DNA]</scope>
    <source>
        <strain evidence="14">cv. Chang Bougi</strain>
        <strain evidence="13">cv. SW 3</strain>
        <tissue evidence="12">Leaf</tissue>
    </source>
</reference>
<keyword evidence="2" id="KW-0548">Nucleotidyltransferase</keyword>
<dbReference type="SMART" id="SM00343">
    <property type="entry name" value="ZnF_C2HC"/>
    <property type="match status" value="1"/>
</dbReference>
<dbReference type="GO" id="GO:0004519">
    <property type="term" value="F:endonuclease activity"/>
    <property type="evidence" value="ECO:0007669"/>
    <property type="project" value="UniProtKB-KW"/>
</dbReference>
<comment type="caution">
    <text evidence="12">The sequence shown here is derived from an EMBL/GenBank/DDBJ whole genome shotgun (WGS) entry which is preliminary data.</text>
</comment>
<keyword evidence="12" id="KW-0645">Protease</keyword>
<keyword evidence="5" id="KW-0378">Hydrolase</keyword>
<evidence type="ECO:0000256" key="6">
    <source>
        <dbReference type="ARBA" id="ARBA00022918"/>
    </source>
</evidence>
<keyword evidence="7" id="KW-0479">Metal-binding</keyword>
<proteinExistence type="predicted"/>
<evidence type="ECO:0000259" key="9">
    <source>
        <dbReference type="PROSITE" id="PS50158"/>
    </source>
</evidence>
<dbReference type="EMBL" id="SSTE01007511">
    <property type="protein sequence ID" value="KAA0056320.1"/>
    <property type="molecule type" value="Genomic_DNA"/>
</dbReference>
<evidence type="ECO:0000256" key="1">
    <source>
        <dbReference type="ARBA" id="ARBA00022679"/>
    </source>
</evidence>
<feature type="compositionally biased region" description="Basic residues" evidence="8">
    <location>
        <begin position="1"/>
        <end position="12"/>
    </location>
</feature>
<dbReference type="PANTHER" id="PTHR37984">
    <property type="entry name" value="PROTEIN CBG26694"/>
    <property type="match status" value="1"/>
</dbReference>
<dbReference type="GO" id="GO:0003964">
    <property type="term" value="F:RNA-directed DNA polymerase activity"/>
    <property type="evidence" value="ECO:0007669"/>
    <property type="project" value="UniProtKB-KW"/>
</dbReference>
<feature type="domain" description="Integrase catalytic" evidence="10">
    <location>
        <begin position="686"/>
        <end position="846"/>
    </location>
</feature>
<dbReference type="InterPro" id="IPR036397">
    <property type="entry name" value="RNaseH_sf"/>
</dbReference>
<feature type="region of interest" description="Disordered" evidence="8">
    <location>
        <begin position="1"/>
        <end position="33"/>
    </location>
</feature>
<evidence type="ECO:0000256" key="8">
    <source>
        <dbReference type="SAM" id="MobiDB-lite"/>
    </source>
</evidence>
<dbReference type="PROSITE" id="PS50994">
    <property type="entry name" value="INTEGRASE"/>
    <property type="match status" value="1"/>
</dbReference>
<dbReference type="SUPFAM" id="SSF56672">
    <property type="entry name" value="DNA/RNA polymerases"/>
    <property type="match status" value="2"/>
</dbReference>
<dbReference type="Proteomes" id="UP000321393">
    <property type="component" value="Unassembled WGS sequence"/>
</dbReference>
<dbReference type="InterPro" id="IPR001878">
    <property type="entry name" value="Znf_CCHC"/>
</dbReference>